<dbReference type="EMBL" id="PQFF01000197">
    <property type="protein sequence ID" value="RHZ75685.1"/>
    <property type="molecule type" value="Genomic_DNA"/>
</dbReference>
<keyword evidence="2" id="KW-1185">Reference proteome</keyword>
<evidence type="ECO:0000313" key="1">
    <source>
        <dbReference type="EMBL" id="RHZ75685.1"/>
    </source>
</evidence>
<organism evidence="1 2">
    <name type="scientific">Diversispora epigaea</name>
    <dbReference type="NCBI Taxonomy" id="1348612"/>
    <lineage>
        <taxon>Eukaryota</taxon>
        <taxon>Fungi</taxon>
        <taxon>Fungi incertae sedis</taxon>
        <taxon>Mucoromycota</taxon>
        <taxon>Glomeromycotina</taxon>
        <taxon>Glomeromycetes</taxon>
        <taxon>Diversisporales</taxon>
        <taxon>Diversisporaceae</taxon>
        <taxon>Diversispora</taxon>
    </lineage>
</organism>
<dbReference type="AlphaFoldDB" id="A0A397IIK4"/>
<protein>
    <submittedName>
        <fullName evidence="1">Uncharacterized protein</fullName>
    </submittedName>
</protein>
<proteinExistence type="predicted"/>
<reference evidence="1 2" key="1">
    <citation type="submission" date="2018-08" db="EMBL/GenBank/DDBJ databases">
        <title>Genome and evolution of the arbuscular mycorrhizal fungus Diversispora epigaea (formerly Glomus versiforme) and its bacterial endosymbionts.</title>
        <authorList>
            <person name="Sun X."/>
            <person name="Fei Z."/>
            <person name="Harrison M."/>
        </authorList>
    </citation>
    <scope>NUCLEOTIDE SEQUENCE [LARGE SCALE GENOMIC DNA]</scope>
    <source>
        <strain evidence="1 2">IT104</strain>
    </source>
</reference>
<gene>
    <name evidence="1" type="ORF">Glove_212g241</name>
</gene>
<comment type="caution">
    <text evidence="1">The sequence shown here is derived from an EMBL/GenBank/DDBJ whole genome shotgun (WGS) entry which is preliminary data.</text>
</comment>
<evidence type="ECO:0000313" key="2">
    <source>
        <dbReference type="Proteomes" id="UP000266861"/>
    </source>
</evidence>
<accession>A0A397IIK4</accession>
<sequence length="87" mass="10838">MSLQKKFFNLFLNLLTKYMNYFHKKDLAYKNYILNLCQYLTMDVGKTCLNRENDRIRKKEFDPRPSFKVHFNYWKKKMKKILLVQFN</sequence>
<dbReference type="Proteomes" id="UP000266861">
    <property type="component" value="Unassembled WGS sequence"/>
</dbReference>
<name>A0A397IIK4_9GLOM</name>